<evidence type="ECO:0000313" key="2">
    <source>
        <dbReference type="EMBL" id="VVD90833.1"/>
    </source>
</evidence>
<dbReference type="AlphaFoldDB" id="A0A5E4TUH1"/>
<feature type="chain" id="PRO_5023105920" evidence="1">
    <location>
        <begin position="35"/>
        <end position="155"/>
    </location>
</feature>
<gene>
    <name evidence="2" type="ORF">PTE31013_01623</name>
</gene>
<sequence>MEAGGHAMKMFTVKTTRVAIVCLVTASFTITAQAEITVIGSIPVGVSDALLSSTRAANLQQSIVAFAPGTGAGAVAPLHATVTTANNVRLWDEVIPPTPLPKPTQASMSLPDAPRMIAVVSQIPHASLPALTAGFRPAQLSLNLGVGRIQSSQSR</sequence>
<protein>
    <submittedName>
        <fullName evidence="2">Uncharacterized protein</fullName>
    </submittedName>
</protein>
<evidence type="ECO:0000313" key="3">
    <source>
        <dbReference type="Proteomes" id="UP000334380"/>
    </source>
</evidence>
<reference evidence="2 3" key="1">
    <citation type="submission" date="2019-08" db="EMBL/GenBank/DDBJ databases">
        <authorList>
            <person name="Peeters C."/>
        </authorList>
    </citation>
    <scope>NUCLEOTIDE SEQUENCE [LARGE SCALE GENOMIC DNA]</scope>
    <source>
        <strain evidence="2 3">LMG 31013</strain>
    </source>
</reference>
<accession>A0A5E4TUH1</accession>
<proteinExistence type="predicted"/>
<dbReference type="EMBL" id="CABPRU010000003">
    <property type="protein sequence ID" value="VVD90833.1"/>
    <property type="molecule type" value="Genomic_DNA"/>
</dbReference>
<organism evidence="2 3">
    <name type="scientific">Pandoraea terrigena</name>
    <dbReference type="NCBI Taxonomy" id="2508292"/>
    <lineage>
        <taxon>Bacteria</taxon>
        <taxon>Pseudomonadati</taxon>
        <taxon>Pseudomonadota</taxon>
        <taxon>Betaproteobacteria</taxon>
        <taxon>Burkholderiales</taxon>
        <taxon>Burkholderiaceae</taxon>
        <taxon>Pandoraea</taxon>
    </lineage>
</organism>
<evidence type="ECO:0000256" key="1">
    <source>
        <dbReference type="SAM" id="SignalP"/>
    </source>
</evidence>
<dbReference type="Proteomes" id="UP000334380">
    <property type="component" value="Unassembled WGS sequence"/>
</dbReference>
<name>A0A5E4TUH1_9BURK</name>
<feature type="signal peptide" evidence="1">
    <location>
        <begin position="1"/>
        <end position="34"/>
    </location>
</feature>
<keyword evidence="1" id="KW-0732">Signal</keyword>
<keyword evidence="3" id="KW-1185">Reference proteome</keyword>